<dbReference type="Proteomes" id="UP001237642">
    <property type="component" value="Unassembled WGS sequence"/>
</dbReference>
<gene>
    <name evidence="2" type="ORF">POM88_034332</name>
</gene>
<reference evidence="2" key="1">
    <citation type="submission" date="2023-02" db="EMBL/GenBank/DDBJ databases">
        <title>Genome of toxic invasive species Heracleum sosnowskyi carries increased number of genes despite the absence of recent whole-genome duplications.</title>
        <authorList>
            <person name="Schelkunov M."/>
            <person name="Shtratnikova V."/>
            <person name="Makarenko M."/>
            <person name="Klepikova A."/>
            <person name="Omelchenko D."/>
            <person name="Novikova G."/>
            <person name="Obukhova E."/>
            <person name="Bogdanov V."/>
            <person name="Penin A."/>
            <person name="Logacheva M."/>
        </authorList>
    </citation>
    <scope>NUCLEOTIDE SEQUENCE</scope>
    <source>
        <strain evidence="2">Hsosn_3</strain>
        <tissue evidence="2">Leaf</tissue>
    </source>
</reference>
<name>A0AAD8HJ26_9APIA</name>
<sequence>MKGVSSLDQVRACQQVLGCNYKLVGPEDKETLQALAESTRMCHWRGKFKKDGLSFTGCTHQRSREGPHRNRDRPECVIKAILDPRSSSRPEIHDWRPQTDDATASHTVPECGLNSAASTAQVLHEMIQLEPPLQFLHQTTIHL</sequence>
<feature type="region of interest" description="Disordered" evidence="1">
    <location>
        <begin position="87"/>
        <end position="106"/>
    </location>
</feature>
<organism evidence="2 3">
    <name type="scientific">Heracleum sosnowskyi</name>
    <dbReference type="NCBI Taxonomy" id="360622"/>
    <lineage>
        <taxon>Eukaryota</taxon>
        <taxon>Viridiplantae</taxon>
        <taxon>Streptophyta</taxon>
        <taxon>Embryophyta</taxon>
        <taxon>Tracheophyta</taxon>
        <taxon>Spermatophyta</taxon>
        <taxon>Magnoliopsida</taxon>
        <taxon>eudicotyledons</taxon>
        <taxon>Gunneridae</taxon>
        <taxon>Pentapetalae</taxon>
        <taxon>asterids</taxon>
        <taxon>campanulids</taxon>
        <taxon>Apiales</taxon>
        <taxon>Apiaceae</taxon>
        <taxon>Apioideae</taxon>
        <taxon>apioid superclade</taxon>
        <taxon>Tordylieae</taxon>
        <taxon>Tordyliinae</taxon>
        <taxon>Heracleum</taxon>
    </lineage>
</organism>
<accession>A0AAD8HJ26</accession>
<evidence type="ECO:0000313" key="3">
    <source>
        <dbReference type="Proteomes" id="UP001237642"/>
    </source>
</evidence>
<reference evidence="2" key="2">
    <citation type="submission" date="2023-05" db="EMBL/GenBank/DDBJ databases">
        <authorList>
            <person name="Schelkunov M.I."/>
        </authorList>
    </citation>
    <scope>NUCLEOTIDE SEQUENCE</scope>
    <source>
        <strain evidence="2">Hsosn_3</strain>
        <tissue evidence="2">Leaf</tissue>
    </source>
</reference>
<proteinExistence type="predicted"/>
<comment type="caution">
    <text evidence="2">The sequence shown here is derived from an EMBL/GenBank/DDBJ whole genome shotgun (WGS) entry which is preliminary data.</text>
</comment>
<feature type="compositionally biased region" description="Basic and acidic residues" evidence="1">
    <location>
        <begin position="87"/>
        <end position="99"/>
    </location>
</feature>
<evidence type="ECO:0000256" key="1">
    <source>
        <dbReference type="SAM" id="MobiDB-lite"/>
    </source>
</evidence>
<evidence type="ECO:0000313" key="2">
    <source>
        <dbReference type="EMBL" id="KAK1368240.1"/>
    </source>
</evidence>
<protein>
    <submittedName>
        <fullName evidence="2">Uncharacterized protein</fullName>
    </submittedName>
</protein>
<dbReference type="EMBL" id="JAUIZM010000008">
    <property type="protein sequence ID" value="KAK1368240.1"/>
    <property type="molecule type" value="Genomic_DNA"/>
</dbReference>
<dbReference type="AlphaFoldDB" id="A0AAD8HJ26"/>
<keyword evidence="3" id="KW-1185">Reference proteome</keyword>